<protein>
    <recommendedName>
        <fullName evidence="3">MORN repeat protein</fullName>
    </recommendedName>
</protein>
<dbReference type="SUPFAM" id="SSF82185">
    <property type="entry name" value="Histone H3 K4-specific methyltransferase SET7/9 N-terminal domain"/>
    <property type="match status" value="1"/>
</dbReference>
<keyword evidence="2" id="KW-1185">Reference proteome</keyword>
<evidence type="ECO:0008006" key="3">
    <source>
        <dbReference type="Google" id="ProtNLM"/>
    </source>
</evidence>
<reference evidence="1 2" key="1">
    <citation type="submission" date="2017-12" db="EMBL/GenBank/DDBJ databases">
        <title>Sequencing the genomes of 1000 Actinobacteria strains.</title>
        <authorList>
            <person name="Klenk H.-P."/>
        </authorList>
    </citation>
    <scope>NUCLEOTIDE SEQUENCE [LARGE SCALE GENOMIC DNA]</scope>
    <source>
        <strain evidence="1 2">DSM 44489</strain>
    </source>
</reference>
<dbReference type="OrthoDB" id="4563261at2"/>
<dbReference type="EMBL" id="PJMW01000002">
    <property type="protein sequence ID" value="PKV77844.1"/>
    <property type="molecule type" value="Genomic_DNA"/>
</dbReference>
<name>A0A2N3V8A7_9NOCA</name>
<dbReference type="Gene3D" id="2.20.110.10">
    <property type="entry name" value="Histone H3 K4-specific methyltransferase SET7/9 N-terminal domain"/>
    <property type="match status" value="1"/>
</dbReference>
<sequence>MSLFIDINDPELTTVDGRVYYRGEPFTGETVEYLPDFTEIENISYESGYPKGLCGAWYPDGTRRHSGWLERGFKVDHWQYWSPDGTLVQEDNYDTSGCLQNRKRWDSAGTLIEDFDAAALAKPLLPGAVNHKDPELVYDKNHDGLNTYHGRPFTGQAVGYGYNYADGPIVEIEWHVDGYRDGPEFAWHWDGARDHAWVNSRGNPIGLQITWNQDGTPRHREIADDSGKTLLRQRWDDNGELTAYPTETHPDLAHDDPALTTTESGVLQHKGHPFTGRVHTPTHIQDYRDGYPDGLYTEFAEGKVYREGVNSPTGPIGSWYRYRPDGRISEEHHYDRRHRLLLRRQWDEDGALEAPMTGLALQDNRKASE</sequence>
<evidence type="ECO:0000313" key="2">
    <source>
        <dbReference type="Proteomes" id="UP000233766"/>
    </source>
</evidence>
<dbReference type="Proteomes" id="UP000233766">
    <property type="component" value="Unassembled WGS sequence"/>
</dbReference>
<comment type="caution">
    <text evidence="1">The sequence shown here is derived from an EMBL/GenBank/DDBJ whole genome shotgun (WGS) entry which is preliminary data.</text>
</comment>
<dbReference type="AlphaFoldDB" id="A0A2N3V8A7"/>
<gene>
    <name evidence="1" type="ORF">ATK86_2197</name>
</gene>
<proteinExistence type="predicted"/>
<organism evidence="1 2">
    <name type="scientific">Nocardia fluminea</name>
    <dbReference type="NCBI Taxonomy" id="134984"/>
    <lineage>
        <taxon>Bacteria</taxon>
        <taxon>Bacillati</taxon>
        <taxon>Actinomycetota</taxon>
        <taxon>Actinomycetes</taxon>
        <taxon>Mycobacteriales</taxon>
        <taxon>Nocardiaceae</taxon>
        <taxon>Nocardia</taxon>
    </lineage>
</organism>
<evidence type="ECO:0000313" key="1">
    <source>
        <dbReference type="EMBL" id="PKV77844.1"/>
    </source>
</evidence>
<dbReference type="RefSeq" id="WP_101464413.1">
    <property type="nucleotide sequence ID" value="NZ_PJMW01000002.1"/>
</dbReference>
<accession>A0A2N3V8A7</accession>